<evidence type="ECO:0000256" key="1">
    <source>
        <dbReference type="SAM" id="MobiDB-lite"/>
    </source>
</evidence>
<dbReference type="InterPro" id="IPR007797">
    <property type="entry name" value="AF4/FMR2"/>
</dbReference>
<dbReference type="GO" id="GO:0032783">
    <property type="term" value="C:super elongation complex"/>
    <property type="evidence" value="ECO:0007669"/>
    <property type="project" value="TreeGrafter"/>
</dbReference>
<dbReference type="AlphaFoldDB" id="A0A7J8B814"/>
<sequence length="263" mass="28703">MKDFLTDRSNQSHLVGVPKPGVSQAPVNKIDEHFVADSRAQPQPSSVCSTASSAPATVPVQQSKRGTMGWQKAGHPPPDGPQRATQQGSLRTLLGDGVGRQQPRAKQVCNVEVGLQTQERPPAMATKHSSSGHCVQNFPPSLASKPSLVQQKPTAYVRPMDGQDQAPDESPKLKSSTETSVHCTSYRGVPATKPESTRAKAKLSKFSIPKQAEGKRTVCTLLCDTMFRLSLKSSALRWIPLHMFCFFGGKRYINVWCYGGNYW</sequence>
<feature type="compositionally biased region" description="Polar residues" evidence="1">
    <location>
        <begin position="40"/>
        <end position="65"/>
    </location>
</feature>
<name>A0A7J8B814_MOLMO</name>
<dbReference type="Proteomes" id="UP000550707">
    <property type="component" value="Unassembled WGS sequence"/>
</dbReference>
<feature type="region of interest" description="Disordered" evidence="1">
    <location>
        <begin position="120"/>
        <end position="179"/>
    </location>
</feature>
<dbReference type="EMBL" id="JACASF010000034">
    <property type="protein sequence ID" value="KAF6394967.1"/>
    <property type="molecule type" value="Genomic_DNA"/>
</dbReference>
<reference evidence="2 3" key="1">
    <citation type="journal article" date="2020" name="Nature">
        <title>Six reference-quality genomes reveal evolution of bat adaptations.</title>
        <authorList>
            <person name="Jebb D."/>
            <person name="Huang Z."/>
            <person name="Pippel M."/>
            <person name="Hughes G.M."/>
            <person name="Lavrichenko K."/>
            <person name="Devanna P."/>
            <person name="Winkler S."/>
            <person name="Jermiin L.S."/>
            <person name="Skirmuntt E.C."/>
            <person name="Katzourakis A."/>
            <person name="Burkitt-Gray L."/>
            <person name="Ray D.A."/>
            <person name="Sullivan K.A.M."/>
            <person name="Roscito J.G."/>
            <person name="Kirilenko B.M."/>
            <person name="Davalos L.M."/>
            <person name="Corthals A.P."/>
            <person name="Power M.L."/>
            <person name="Jones G."/>
            <person name="Ransome R.D."/>
            <person name="Dechmann D.K.N."/>
            <person name="Locatelli A.G."/>
            <person name="Puechmaille S.J."/>
            <person name="Fedrigo O."/>
            <person name="Jarvis E.D."/>
            <person name="Hiller M."/>
            <person name="Vernes S.C."/>
            <person name="Myers E.W."/>
            <person name="Teeling E.C."/>
        </authorList>
    </citation>
    <scope>NUCLEOTIDE SEQUENCE [LARGE SCALE GENOMIC DNA]</scope>
    <source>
        <strain evidence="2">MMolMol1</strain>
        <tissue evidence="2">Muscle</tissue>
    </source>
</reference>
<evidence type="ECO:0000313" key="2">
    <source>
        <dbReference type="EMBL" id="KAF6394967.1"/>
    </source>
</evidence>
<keyword evidence="3" id="KW-1185">Reference proteome</keyword>
<protein>
    <submittedName>
        <fullName evidence="2">AF4/FMR2 family member 3</fullName>
    </submittedName>
</protein>
<feature type="region of interest" description="Disordered" evidence="1">
    <location>
        <begin position="37"/>
        <end position="86"/>
    </location>
</feature>
<gene>
    <name evidence="2" type="ORF">HJG59_000434</name>
</gene>
<evidence type="ECO:0000313" key="3">
    <source>
        <dbReference type="Proteomes" id="UP000550707"/>
    </source>
</evidence>
<comment type="caution">
    <text evidence="2">The sequence shown here is derived from an EMBL/GenBank/DDBJ whole genome shotgun (WGS) entry which is preliminary data.</text>
</comment>
<accession>A0A7J8B814</accession>
<dbReference type="GO" id="GO:0010468">
    <property type="term" value="P:regulation of gene expression"/>
    <property type="evidence" value="ECO:0007669"/>
    <property type="project" value="InterPro"/>
</dbReference>
<dbReference type="Pfam" id="PF05110">
    <property type="entry name" value="AF-4"/>
    <property type="match status" value="1"/>
</dbReference>
<dbReference type="PANTHER" id="PTHR10528:SF16">
    <property type="entry name" value="AF4_FMR2 FAMILY MEMBER 3"/>
    <property type="match status" value="1"/>
</dbReference>
<feature type="region of interest" description="Disordered" evidence="1">
    <location>
        <begin position="1"/>
        <end position="25"/>
    </location>
</feature>
<proteinExistence type="predicted"/>
<dbReference type="PANTHER" id="PTHR10528">
    <property type="entry name" value="AF4/FMR2 FAMILY MEMBER"/>
    <property type="match status" value="1"/>
</dbReference>
<organism evidence="2 3">
    <name type="scientific">Molossus molossus</name>
    <name type="common">Pallas' mastiff bat</name>
    <name type="synonym">Vespertilio molossus</name>
    <dbReference type="NCBI Taxonomy" id="27622"/>
    <lineage>
        <taxon>Eukaryota</taxon>
        <taxon>Metazoa</taxon>
        <taxon>Chordata</taxon>
        <taxon>Craniata</taxon>
        <taxon>Vertebrata</taxon>
        <taxon>Euteleostomi</taxon>
        <taxon>Mammalia</taxon>
        <taxon>Eutheria</taxon>
        <taxon>Laurasiatheria</taxon>
        <taxon>Chiroptera</taxon>
        <taxon>Yangochiroptera</taxon>
        <taxon>Molossidae</taxon>
        <taxon>Molossus</taxon>
    </lineage>
</organism>